<comment type="caution">
    <text evidence="1">The sequence shown here is derived from an EMBL/GenBank/DDBJ whole genome shotgun (WGS) entry which is preliminary data.</text>
</comment>
<dbReference type="Proteomes" id="UP000828941">
    <property type="component" value="Chromosome 1"/>
</dbReference>
<accession>A0ACB9Q5Z8</accession>
<evidence type="ECO:0000313" key="2">
    <source>
        <dbReference type="Proteomes" id="UP000828941"/>
    </source>
</evidence>
<protein>
    <submittedName>
        <fullName evidence="1">Uncharacterized protein</fullName>
    </submittedName>
</protein>
<keyword evidence="2" id="KW-1185">Reference proteome</keyword>
<organism evidence="1 2">
    <name type="scientific">Bauhinia variegata</name>
    <name type="common">Purple orchid tree</name>
    <name type="synonym">Phanera variegata</name>
    <dbReference type="NCBI Taxonomy" id="167791"/>
    <lineage>
        <taxon>Eukaryota</taxon>
        <taxon>Viridiplantae</taxon>
        <taxon>Streptophyta</taxon>
        <taxon>Embryophyta</taxon>
        <taxon>Tracheophyta</taxon>
        <taxon>Spermatophyta</taxon>
        <taxon>Magnoliopsida</taxon>
        <taxon>eudicotyledons</taxon>
        <taxon>Gunneridae</taxon>
        <taxon>Pentapetalae</taxon>
        <taxon>rosids</taxon>
        <taxon>fabids</taxon>
        <taxon>Fabales</taxon>
        <taxon>Fabaceae</taxon>
        <taxon>Cercidoideae</taxon>
        <taxon>Cercideae</taxon>
        <taxon>Bauhiniinae</taxon>
        <taxon>Bauhinia</taxon>
    </lineage>
</organism>
<dbReference type="EMBL" id="CM039426">
    <property type="protein sequence ID" value="KAI4356489.1"/>
    <property type="molecule type" value="Genomic_DNA"/>
</dbReference>
<gene>
    <name evidence="1" type="ORF">L6164_000511</name>
</gene>
<evidence type="ECO:0000313" key="1">
    <source>
        <dbReference type="EMBL" id="KAI4356489.1"/>
    </source>
</evidence>
<name>A0ACB9Q5Z8_BAUVA</name>
<sequence>MAFSAASLLLMNIASSSKSLTHLPFRNPKPYFLSPSPLARFFSSSLDNLEDSCQGLLPFYQGHGLHRNASSFSYLVVFLYGSAVLFNIKDHEVEDYLKLVKRHSSGWLQQMKKDGKFLSEEPIIFLKSLDPDGIRIIGSVLGQSIALDYFASQFNGLVEEFADISRQMKKTGTFIMDNKKLLRLVGKANSNFTDVILKVGLFDRSEIAWKDAKYAEMVQRIEILNFKVKFVEHNIRFLQDVLQNRKKNFLEWCIIGLLAIRPAISCMRFFVIQFVSA</sequence>
<reference evidence="1 2" key="1">
    <citation type="journal article" date="2022" name="DNA Res.">
        <title>Chromosomal-level genome assembly of the orchid tree Bauhinia variegata (Leguminosae; Cercidoideae) supports the allotetraploid origin hypothesis of Bauhinia.</title>
        <authorList>
            <person name="Zhong Y."/>
            <person name="Chen Y."/>
            <person name="Zheng D."/>
            <person name="Pang J."/>
            <person name="Liu Y."/>
            <person name="Luo S."/>
            <person name="Meng S."/>
            <person name="Qian L."/>
            <person name="Wei D."/>
            <person name="Dai S."/>
            <person name="Zhou R."/>
        </authorList>
    </citation>
    <scope>NUCLEOTIDE SEQUENCE [LARGE SCALE GENOMIC DNA]</scope>
    <source>
        <strain evidence="1">BV-YZ2020</strain>
    </source>
</reference>
<proteinExistence type="predicted"/>